<dbReference type="HOGENOM" id="CLU_1698308_0_0_1"/>
<dbReference type="STRING" id="40149.A0A0E0DUG8"/>
<name>A0A0E0DUG8_9ORYZ</name>
<dbReference type="Gramene" id="OMERI05G22140.1">
    <property type="protein sequence ID" value="OMERI05G22140.1"/>
    <property type="gene ID" value="OMERI05G22140"/>
</dbReference>
<dbReference type="EnsemblPlants" id="OMERI05G22140.1">
    <property type="protein sequence ID" value="OMERI05G22140.1"/>
    <property type="gene ID" value="OMERI05G22140"/>
</dbReference>
<evidence type="ECO:0000256" key="1">
    <source>
        <dbReference type="SAM" id="MobiDB-lite"/>
    </source>
</evidence>
<dbReference type="AlphaFoldDB" id="A0A0E0DUG8"/>
<dbReference type="Proteomes" id="UP000008021">
    <property type="component" value="Chromosome 5"/>
</dbReference>
<organism evidence="2">
    <name type="scientific">Oryza meridionalis</name>
    <dbReference type="NCBI Taxonomy" id="40149"/>
    <lineage>
        <taxon>Eukaryota</taxon>
        <taxon>Viridiplantae</taxon>
        <taxon>Streptophyta</taxon>
        <taxon>Embryophyta</taxon>
        <taxon>Tracheophyta</taxon>
        <taxon>Spermatophyta</taxon>
        <taxon>Magnoliopsida</taxon>
        <taxon>Liliopsida</taxon>
        <taxon>Poales</taxon>
        <taxon>Poaceae</taxon>
        <taxon>BOP clade</taxon>
        <taxon>Oryzoideae</taxon>
        <taxon>Oryzeae</taxon>
        <taxon>Oryzinae</taxon>
        <taxon>Oryza</taxon>
    </lineage>
</organism>
<reference evidence="2" key="1">
    <citation type="submission" date="2015-04" db="UniProtKB">
        <authorList>
            <consortium name="EnsemblPlants"/>
        </authorList>
    </citation>
    <scope>IDENTIFICATION</scope>
</reference>
<dbReference type="SUPFAM" id="SSF63825">
    <property type="entry name" value="YWTD domain"/>
    <property type="match status" value="1"/>
</dbReference>
<reference evidence="2" key="2">
    <citation type="submission" date="2018-05" db="EMBL/GenBank/DDBJ databases">
        <title>OmerRS3 (Oryza meridionalis Reference Sequence Version 3).</title>
        <authorList>
            <person name="Zhang J."/>
            <person name="Kudrna D."/>
            <person name="Lee S."/>
            <person name="Talag J."/>
            <person name="Welchert J."/>
            <person name="Wing R.A."/>
        </authorList>
    </citation>
    <scope>NUCLEOTIDE SEQUENCE [LARGE SCALE GENOMIC DNA]</scope>
    <source>
        <strain evidence="2">cv. OR44</strain>
    </source>
</reference>
<protein>
    <submittedName>
        <fullName evidence="2">Uncharacterized protein</fullName>
    </submittedName>
</protein>
<feature type="region of interest" description="Disordered" evidence="1">
    <location>
        <begin position="93"/>
        <end position="120"/>
    </location>
</feature>
<keyword evidence="3" id="KW-1185">Reference proteome</keyword>
<dbReference type="PANTHER" id="PTHR47590">
    <property type="entry name" value="F-BOX/KELCH-REPEAT PROTEIN SKIP25"/>
    <property type="match status" value="1"/>
</dbReference>
<proteinExistence type="predicted"/>
<evidence type="ECO:0000313" key="2">
    <source>
        <dbReference type="EnsemblPlants" id="OMERI05G22140.1"/>
    </source>
</evidence>
<accession>A0A0E0DUG8</accession>
<dbReference type="PANTHER" id="PTHR47590:SF7">
    <property type="entry name" value="OS06G0711700 PROTEIN"/>
    <property type="match status" value="1"/>
</dbReference>
<sequence>MVNLCSRGAKEHVGPVAVSPPDDGETIYVVDEERGALTAYDWGTGCWMMVAESEHVKGAVEVTVGGGKACVVAPGGGKVLIVDITPPLKTSPAARRESWAAHVGGGGAGREAGGGTRSTRSSAVVAVGELRARRQVDEGAKGNLSKVAFWHVIFG</sequence>
<evidence type="ECO:0000313" key="3">
    <source>
        <dbReference type="Proteomes" id="UP000008021"/>
    </source>
</evidence>
<feature type="compositionally biased region" description="Gly residues" evidence="1">
    <location>
        <begin position="103"/>
        <end position="116"/>
    </location>
</feature>